<dbReference type="InterPro" id="IPR012147">
    <property type="entry name" value="P_Ac_Bu_trans"/>
</dbReference>
<evidence type="ECO:0000256" key="2">
    <source>
        <dbReference type="ARBA" id="ARBA00022679"/>
    </source>
</evidence>
<proteinExistence type="inferred from homology"/>
<gene>
    <name evidence="5" type="ORF">SAMN04488072_101224</name>
</gene>
<keyword evidence="6" id="KW-1185">Reference proteome</keyword>
<keyword evidence="3" id="KW-0012">Acyltransferase</keyword>
<dbReference type="PANTHER" id="PTHR43356:SF2">
    <property type="entry name" value="PHOSPHATE ACETYLTRANSFERASE"/>
    <property type="match status" value="1"/>
</dbReference>
<dbReference type="SUPFAM" id="SSF53659">
    <property type="entry name" value="Isocitrate/Isopropylmalate dehydrogenase-like"/>
    <property type="match status" value="1"/>
</dbReference>
<feature type="domain" description="Phosphate acetyl/butaryl transferase" evidence="4">
    <location>
        <begin position="76"/>
        <end position="289"/>
    </location>
</feature>
<evidence type="ECO:0000256" key="3">
    <source>
        <dbReference type="ARBA" id="ARBA00023315"/>
    </source>
</evidence>
<dbReference type="RefSeq" id="WP_090232345.1">
    <property type="nucleotide sequence ID" value="NZ_FOJW01000001.1"/>
</dbReference>
<dbReference type="GO" id="GO:0016746">
    <property type="term" value="F:acyltransferase activity"/>
    <property type="evidence" value="ECO:0007669"/>
    <property type="project" value="UniProtKB-KW"/>
</dbReference>
<organism evidence="5 6">
    <name type="scientific">Lentibacillus halodurans</name>
    <dbReference type="NCBI Taxonomy" id="237679"/>
    <lineage>
        <taxon>Bacteria</taxon>
        <taxon>Bacillati</taxon>
        <taxon>Bacillota</taxon>
        <taxon>Bacilli</taxon>
        <taxon>Bacillales</taxon>
        <taxon>Bacillaceae</taxon>
        <taxon>Lentibacillus</taxon>
    </lineage>
</organism>
<dbReference type="STRING" id="237679.SAMN04488072_101224"/>
<dbReference type="OrthoDB" id="9774179at2"/>
<evidence type="ECO:0000259" key="4">
    <source>
        <dbReference type="Pfam" id="PF01515"/>
    </source>
</evidence>
<dbReference type="NCBIfam" id="NF005837">
    <property type="entry name" value="PRK07742.1"/>
    <property type="match status" value="1"/>
</dbReference>
<dbReference type="NCBIfam" id="NF006045">
    <property type="entry name" value="PRK08190.1"/>
    <property type="match status" value="1"/>
</dbReference>
<sequence length="300" mass="31941">MQHLSELMEQAKSEEKQIVAVANAADKEVLSAVKKAIEEKLCSFLLFAAEDGVRKHAAEIDLDLSTEAAAIVHTEHNPQTAAVKAVHDHKADILMKGNISTKKLLKAVLDKETGLRTGNNLSHVALFEIPNQDRLLFLTDAAMNIAPDLDGKTNMIKNAVQVAHGIGLQKPNVAVLAAVEVINDEMLATIDAAALTQMQKRQQIRGCTVDGPLALDNAISADAARQKGIDSEVAGNADILMVPTIETGNMLYKSFMYFAGAKVASVISGASAPIVLTSRADSSESKLYSLSLALASAKTF</sequence>
<dbReference type="Pfam" id="PF01515">
    <property type="entry name" value="PTA_PTB"/>
    <property type="match status" value="1"/>
</dbReference>
<accession>A0A1I0V7R0</accession>
<reference evidence="5 6" key="1">
    <citation type="submission" date="2016-10" db="EMBL/GenBank/DDBJ databases">
        <authorList>
            <person name="de Groot N.N."/>
        </authorList>
    </citation>
    <scope>NUCLEOTIDE SEQUENCE [LARGE SCALE GENOMIC DNA]</scope>
    <source>
        <strain evidence="5 6">CGMCC 1.3702</strain>
    </source>
</reference>
<evidence type="ECO:0000313" key="6">
    <source>
        <dbReference type="Proteomes" id="UP000198642"/>
    </source>
</evidence>
<dbReference type="PIRSF" id="PIRSF000428">
    <property type="entry name" value="P_Ac_trans"/>
    <property type="match status" value="1"/>
</dbReference>
<comment type="similarity">
    <text evidence="1">Belongs to the phosphate acetyltransferase and butyryltransferase family.</text>
</comment>
<dbReference type="PANTHER" id="PTHR43356">
    <property type="entry name" value="PHOSPHATE ACETYLTRANSFERASE"/>
    <property type="match status" value="1"/>
</dbReference>
<dbReference type="AlphaFoldDB" id="A0A1I0V7R0"/>
<dbReference type="Proteomes" id="UP000198642">
    <property type="component" value="Unassembled WGS sequence"/>
</dbReference>
<evidence type="ECO:0000313" key="5">
    <source>
        <dbReference type="EMBL" id="SFA72103.1"/>
    </source>
</evidence>
<protein>
    <submittedName>
        <fullName evidence="5">Phosphate butyryltransferase</fullName>
    </submittedName>
</protein>
<name>A0A1I0V7R0_9BACI</name>
<evidence type="ECO:0000256" key="1">
    <source>
        <dbReference type="ARBA" id="ARBA00005656"/>
    </source>
</evidence>
<dbReference type="Gene3D" id="3.40.718.10">
    <property type="entry name" value="Isopropylmalate Dehydrogenase"/>
    <property type="match status" value="1"/>
</dbReference>
<dbReference type="InterPro" id="IPR050500">
    <property type="entry name" value="Phos_Acetyltrans/Butyryltrans"/>
</dbReference>
<dbReference type="EMBL" id="FOJW01000001">
    <property type="protein sequence ID" value="SFA72103.1"/>
    <property type="molecule type" value="Genomic_DNA"/>
</dbReference>
<keyword evidence="2 5" id="KW-0808">Transferase</keyword>
<dbReference type="InterPro" id="IPR002505">
    <property type="entry name" value="PTA_PTB"/>
</dbReference>